<evidence type="ECO:0000256" key="2">
    <source>
        <dbReference type="SAM" id="SignalP"/>
    </source>
</evidence>
<protein>
    <submittedName>
        <fullName evidence="3">Uncharacterized protein</fullName>
    </submittedName>
</protein>
<evidence type="ECO:0000313" key="6">
    <source>
        <dbReference type="Proteomes" id="UP000264353"/>
    </source>
</evidence>
<reference evidence="5" key="2">
    <citation type="submission" date="2018-11" db="EMBL/GenBank/DDBJ databases">
        <authorList>
            <consortium name="Genoscope - CEA"/>
            <person name="William W."/>
        </authorList>
    </citation>
    <scope>NUCLEOTIDE SEQUENCE</scope>
</reference>
<feature type="chain" id="PRO_5039860000" evidence="2">
    <location>
        <begin position="23"/>
        <end position="91"/>
    </location>
</feature>
<evidence type="ECO:0000313" key="3">
    <source>
        <dbReference type="EMBL" id="CAG7896914.1"/>
    </source>
</evidence>
<dbReference type="Gramene" id="A08p05800.2_BraZ1">
    <property type="protein sequence ID" value="A08p05800.2_BraZ1.CDS.1"/>
    <property type="gene ID" value="A08g05800.2_BraZ1"/>
</dbReference>
<organism evidence="4 6">
    <name type="scientific">Brassica campestris</name>
    <name type="common">Field mustard</name>
    <dbReference type="NCBI Taxonomy" id="3711"/>
    <lineage>
        <taxon>Eukaryota</taxon>
        <taxon>Viridiplantae</taxon>
        <taxon>Streptophyta</taxon>
        <taxon>Embryophyta</taxon>
        <taxon>Tracheophyta</taxon>
        <taxon>Spermatophyta</taxon>
        <taxon>Magnoliopsida</taxon>
        <taxon>eudicotyledons</taxon>
        <taxon>Gunneridae</taxon>
        <taxon>Pentapetalae</taxon>
        <taxon>rosids</taxon>
        <taxon>malvids</taxon>
        <taxon>Brassicales</taxon>
        <taxon>Brassicaceae</taxon>
        <taxon>Brassiceae</taxon>
        <taxon>Brassica</taxon>
    </lineage>
</organism>
<feature type="region of interest" description="Disordered" evidence="1">
    <location>
        <begin position="69"/>
        <end position="91"/>
    </location>
</feature>
<proteinExistence type="predicted"/>
<dbReference type="Proteomes" id="UP000694005">
    <property type="component" value="Chromosome A08"/>
</dbReference>
<name>A0A397YG10_BRACM</name>
<evidence type="ECO:0000313" key="4">
    <source>
        <dbReference type="EMBL" id="RID49616.1"/>
    </source>
</evidence>
<dbReference type="EMBL" id="LS974624">
    <property type="protein sequence ID" value="CAG7896914.1"/>
    <property type="molecule type" value="Genomic_DNA"/>
</dbReference>
<accession>A0A397YG10</accession>
<feature type="signal peptide" evidence="2">
    <location>
        <begin position="1"/>
        <end position="22"/>
    </location>
</feature>
<keyword evidence="2" id="KW-0732">Signal</keyword>
<reference evidence="4 6" key="1">
    <citation type="submission" date="2018-06" db="EMBL/GenBank/DDBJ databases">
        <title>WGS assembly of Brassica rapa FPsc.</title>
        <authorList>
            <person name="Bowman J."/>
            <person name="Kohchi T."/>
            <person name="Yamato K."/>
            <person name="Jenkins J."/>
            <person name="Shu S."/>
            <person name="Ishizaki K."/>
            <person name="Yamaoka S."/>
            <person name="Nishihama R."/>
            <person name="Nakamura Y."/>
            <person name="Berger F."/>
            <person name="Adam C."/>
            <person name="Aki S."/>
            <person name="Althoff F."/>
            <person name="Araki T."/>
            <person name="Arteaga-Vazquez M."/>
            <person name="Balasubrmanian S."/>
            <person name="Bauer D."/>
            <person name="Boehm C."/>
            <person name="Briginshaw L."/>
            <person name="Caballero-Perez J."/>
            <person name="Catarino B."/>
            <person name="Chen F."/>
            <person name="Chiyoda S."/>
            <person name="Chovatia M."/>
            <person name="Davies K."/>
            <person name="Delmans M."/>
            <person name="Demura T."/>
            <person name="Dierschke T."/>
            <person name="Dolan L."/>
            <person name="Dorantes-Acosta A."/>
            <person name="Eklund D."/>
            <person name="Florent S."/>
            <person name="Flores-Sandoval E."/>
            <person name="Fujiyama A."/>
            <person name="Fukuzawa H."/>
            <person name="Galik B."/>
            <person name="Grimanelli D."/>
            <person name="Grimwood J."/>
            <person name="Grossniklaus U."/>
            <person name="Hamada T."/>
            <person name="Haseloff J."/>
            <person name="Hetherington A."/>
            <person name="Higo A."/>
            <person name="Hirakawa Y."/>
            <person name="Hundley H."/>
            <person name="Ikeda Y."/>
            <person name="Inoue K."/>
            <person name="Inoue S."/>
            <person name="Ishida S."/>
            <person name="Jia Q."/>
            <person name="Kakita M."/>
            <person name="Kanazawa T."/>
            <person name="Kawai Y."/>
            <person name="Kawashima T."/>
            <person name="Kennedy M."/>
            <person name="Kinose K."/>
            <person name="Kinoshita T."/>
            <person name="Kohara Y."/>
            <person name="Koide E."/>
            <person name="Komatsu K."/>
            <person name="Kopischke S."/>
            <person name="Kubo M."/>
            <person name="Kyozuka J."/>
            <person name="Lagercrantz U."/>
            <person name="Lin S."/>
            <person name="Lindquist E."/>
            <person name="Lipzen A."/>
            <person name="Lu C."/>
            <person name="Luna E."/>
            <person name="Martienssen R."/>
            <person name="Minamino N."/>
            <person name="Mizutani M."/>
            <person name="Mizutani M."/>
            <person name="Mochizuki N."/>
            <person name="Monte I."/>
            <person name="Mosher R."/>
            <person name="Nagasaki H."/>
            <person name="Nakagami H."/>
            <person name="Naramoto S."/>
            <person name="Nishitani K."/>
            <person name="Ohtani M."/>
            <person name="Okamoto T."/>
            <person name="Okumura M."/>
            <person name="Phillips J."/>
            <person name="Pollak B."/>
            <person name="Reinders A."/>
            <person name="Roevekamp M."/>
            <person name="Sano R."/>
            <person name="Sawa S."/>
            <person name="Schmid M."/>
            <person name="Shirakawa M."/>
            <person name="Solano R."/>
            <person name="Spunde A."/>
            <person name="Suetsugu N."/>
            <person name="Sugano S."/>
            <person name="Sugiyama A."/>
            <person name="Sun R."/>
            <person name="Suzuki Y."/>
            <person name="Takenaka M."/>
            <person name="Takezawa D."/>
            <person name="Tomogane H."/>
            <person name="Tsuzuki M."/>
            <person name="Ueda T."/>
            <person name="Umeda M."/>
            <person name="Ward J."/>
            <person name="Watanabe Y."/>
            <person name="Yazaki K."/>
            <person name="Yokoyama R."/>
            <person name="Yoshitake Y."/>
            <person name="Yotsui I."/>
            <person name="Zachgo S."/>
            <person name="Schmutz J."/>
        </authorList>
    </citation>
    <scope>NUCLEOTIDE SEQUENCE [LARGE SCALE GENOMIC DNA]</scope>
    <source>
        <strain evidence="6">cv. B-3</strain>
    </source>
</reference>
<dbReference type="EMBL" id="LR031575">
    <property type="protein sequence ID" value="VDD03086.1"/>
    <property type="molecule type" value="Genomic_DNA"/>
</dbReference>
<dbReference type="OrthoDB" id="1863260at2759"/>
<evidence type="ECO:0000313" key="5">
    <source>
        <dbReference type="EMBL" id="VDD03086.1"/>
    </source>
</evidence>
<dbReference type="Proteomes" id="UP000264353">
    <property type="component" value="Chromosome A8"/>
</dbReference>
<dbReference type="EMBL" id="CM010635">
    <property type="protein sequence ID" value="RID49616.1"/>
    <property type="molecule type" value="Genomic_DNA"/>
</dbReference>
<dbReference type="AlphaFoldDB" id="A0A397YG10"/>
<sequence length="91" mass="10161">MAISNKHVSTFIFFLGLAVLHGIQYTEERHLKITSLEIESTYMNPEAENSSIVVTYTRRSVLQKAVITHPTDFRSTNPGNSPGVGHSHGRH</sequence>
<evidence type="ECO:0000256" key="1">
    <source>
        <dbReference type="SAM" id="MobiDB-lite"/>
    </source>
</evidence>
<dbReference type="SMR" id="A0A397YG10"/>
<gene>
    <name evidence="5" type="ORF">BRAA08T32563Z</name>
    <name evidence="3" type="ORF">BRAPAZ1V2_A08P05800.2</name>
    <name evidence="4" type="ORF">BRARA_H00404</name>
</gene>